<comment type="subcellular location">
    <subcellularLocation>
        <location evidence="4">Cytoplasm</location>
    </subcellularLocation>
</comment>
<dbReference type="EMBL" id="QUQO01000001">
    <property type="protein sequence ID" value="RFB04697.1"/>
    <property type="molecule type" value="Genomic_DNA"/>
</dbReference>
<dbReference type="PIRSF" id="PIRSF037208">
    <property type="entry name" value="ATE_pro_prd"/>
    <property type="match status" value="1"/>
</dbReference>
<comment type="catalytic activity">
    <reaction evidence="4">
        <text>N-terminal L-aspartyl-[protein] + L-leucyl-tRNA(Leu) = N-terminal L-leucyl-L-aspartyl-[protein] + tRNA(Leu) + H(+)</text>
        <dbReference type="Rhea" id="RHEA:50420"/>
        <dbReference type="Rhea" id="RHEA-COMP:9613"/>
        <dbReference type="Rhea" id="RHEA-COMP:9622"/>
        <dbReference type="Rhea" id="RHEA-COMP:12669"/>
        <dbReference type="Rhea" id="RHEA-COMP:12674"/>
        <dbReference type="ChEBI" id="CHEBI:15378"/>
        <dbReference type="ChEBI" id="CHEBI:64720"/>
        <dbReference type="ChEBI" id="CHEBI:78442"/>
        <dbReference type="ChEBI" id="CHEBI:78494"/>
        <dbReference type="ChEBI" id="CHEBI:133042"/>
        <dbReference type="EC" id="2.3.2.29"/>
    </reaction>
</comment>
<dbReference type="InterPro" id="IPR007471">
    <property type="entry name" value="N-end_Aminoacyl_Trfase_N"/>
</dbReference>
<protein>
    <recommendedName>
        <fullName evidence="4">Aspartate/glutamate leucyltransferase</fullName>
        <ecNumber evidence="4">2.3.2.29</ecNumber>
    </recommendedName>
</protein>
<dbReference type="Proteomes" id="UP000264589">
    <property type="component" value="Unassembled WGS sequence"/>
</dbReference>
<evidence type="ECO:0000259" key="6">
    <source>
        <dbReference type="Pfam" id="PF04377"/>
    </source>
</evidence>
<evidence type="ECO:0000256" key="2">
    <source>
        <dbReference type="ARBA" id="ARBA00022679"/>
    </source>
</evidence>
<dbReference type="RefSeq" id="WP_116391330.1">
    <property type="nucleotide sequence ID" value="NZ_CAXQPM010000009.1"/>
</dbReference>
<keyword evidence="3 4" id="KW-0012">Acyltransferase</keyword>
<keyword evidence="1 4" id="KW-0963">Cytoplasm</keyword>
<comment type="function">
    <text evidence="4">Functions in the N-end rule pathway of protein degradation where it conjugates Leu from its aminoacyl-tRNA to the N-termini of proteins containing an N-terminal aspartate or glutamate.</text>
</comment>
<comment type="catalytic activity">
    <reaction evidence="4">
        <text>N-terminal L-glutamyl-[protein] + L-leucyl-tRNA(Leu) = N-terminal L-leucyl-L-glutamyl-[protein] + tRNA(Leu) + H(+)</text>
        <dbReference type="Rhea" id="RHEA:50412"/>
        <dbReference type="Rhea" id="RHEA-COMP:9613"/>
        <dbReference type="Rhea" id="RHEA-COMP:9622"/>
        <dbReference type="Rhea" id="RHEA-COMP:12664"/>
        <dbReference type="Rhea" id="RHEA-COMP:12668"/>
        <dbReference type="ChEBI" id="CHEBI:15378"/>
        <dbReference type="ChEBI" id="CHEBI:64721"/>
        <dbReference type="ChEBI" id="CHEBI:78442"/>
        <dbReference type="ChEBI" id="CHEBI:78494"/>
        <dbReference type="ChEBI" id="CHEBI:133041"/>
        <dbReference type="EC" id="2.3.2.29"/>
    </reaction>
</comment>
<name>A0A371RGW3_9PROT</name>
<feature type="domain" description="N-end aminoacyl transferase N-terminal" evidence="5">
    <location>
        <begin position="18"/>
        <end position="87"/>
    </location>
</feature>
<reference evidence="7 8" key="1">
    <citation type="submission" date="2018-08" db="EMBL/GenBank/DDBJ databases">
        <title>Parvularcula sp. SM1705, isolated from surface water of the South Sea China.</title>
        <authorList>
            <person name="Sun L."/>
        </authorList>
    </citation>
    <scope>NUCLEOTIDE SEQUENCE [LARGE SCALE GENOMIC DNA]</scope>
    <source>
        <strain evidence="7 8">SM1705</strain>
    </source>
</reference>
<dbReference type="EC" id="2.3.2.29" evidence="4"/>
<dbReference type="SUPFAM" id="SSF55729">
    <property type="entry name" value="Acyl-CoA N-acyltransferases (Nat)"/>
    <property type="match status" value="1"/>
</dbReference>
<dbReference type="GO" id="GO:0071596">
    <property type="term" value="P:ubiquitin-dependent protein catabolic process via the N-end rule pathway"/>
    <property type="evidence" value="ECO:0007669"/>
    <property type="project" value="InterPro"/>
</dbReference>
<dbReference type="Pfam" id="PF04376">
    <property type="entry name" value="ATE_N"/>
    <property type="match status" value="1"/>
</dbReference>
<keyword evidence="2 4" id="KW-0808">Transferase</keyword>
<dbReference type="NCBIfam" id="NF002343">
    <property type="entry name" value="PRK01305.1-4"/>
    <property type="match status" value="1"/>
</dbReference>
<dbReference type="InterPro" id="IPR007472">
    <property type="entry name" value="N-end_Aminoacyl_Trfase_C"/>
</dbReference>
<dbReference type="InParanoid" id="A0A371RGW3"/>
<dbReference type="PANTHER" id="PTHR21367">
    <property type="entry name" value="ARGININE-TRNA-PROTEIN TRANSFERASE 1"/>
    <property type="match status" value="1"/>
</dbReference>
<dbReference type="GO" id="GO:0008914">
    <property type="term" value="F:leucyl-tRNA--protein transferase activity"/>
    <property type="evidence" value="ECO:0007669"/>
    <property type="project" value="UniProtKB-UniRule"/>
</dbReference>
<dbReference type="GO" id="GO:0004057">
    <property type="term" value="F:arginyl-tRNA--protein transferase activity"/>
    <property type="evidence" value="ECO:0007669"/>
    <property type="project" value="InterPro"/>
</dbReference>
<sequence length="239" mass="27478">MTTPFQSTTNEFFLTSPSPCPYLPGRRERKIFTFLGGQSAAELNAGLSERGFRRSQNIAYLPACERCQACKPVRVVAGEFKASRWKRLLRRNRDVTRHALPPRTTSEQFSVLRGYLDTRHAEGGMADMTVLDYQSMVEQTPVDTLLIEYRDGDGKLLACALTDRVKDGLSMVYSFFDPDAEKRSLGTYMILDHIEYARELCLSHVYLGYWVKGSPKMDYKRRFRPLELLEPGGWRRLED</sequence>
<dbReference type="AlphaFoldDB" id="A0A371RGW3"/>
<proteinExistence type="inferred from homology"/>
<evidence type="ECO:0000256" key="4">
    <source>
        <dbReference type="HAMAP-Rule" id="MF_00689"/>
    </source>
</evidence>
<accession>A0A371RGW3</accession>
<organism evidence="7 8">
    <name type="scientific">Parvularcula marina</name>
    <dbReference type="NCBI Taxonomy" id="2292771"/>
    <lineage>
        <taxon>Bacteria</taxon>
        <taxon>Pseudomonadati</taxon>
        <taxon>Pseudomonadota</taxon>
        <taxon>Alphaproteobacteria</taxon>
        <taxon>Parvularculales</taxon>
        <taxon>Parvularculaceae</taxon>
        <taxon>Parvularcula</taxon>
    </lineage>
</organism>
<comment type="similarity">
    <text evidence="4">Belongs to the R-transferase family. Bpt subfamily.</text>
</comment>
<evidence type="ECO:0000313" key="8">
    <source>
        <dbReference type="Proteomes" id="UP000264589"/>
    </source>
</evidence>
<evidence type="ECO:0000256" key="3">
    <source>
        <dbReference type="ARBA" id="ARBA00023315"/>
    </source>
</evidence>
<gene>
    <name evidence="4" type="primary">bpt</name>
    <name evidence="7" type="ORF">DX908_05035</name>
</gene>
<evidence type="ECO:0000256" key="1">
    <source>
        <dbReference type="ARBA" id="ARBA00022490"/>
    </source>
</evidence>
<dbReference type="OrthoDB" id="9782022at2"/>
<dbReference type="NCBIfam" id="NF002342">
    <property type="entry name" value="PRK01305.1-3"/>
    <property type="match status" value="1"/>
</dbReference>
<dbReference type="PANTHER" id="PTHR21367:SF1">
    <property type="entry name" value="ARGINYL-TRNA--PROTEIN TRANSFERASE 1"/>
    <property type="match status" value="1"/>
</dbReference>
<dbReference type="InterPro" id="IPR017138">
    <property type="entry name" value="Asp_Glu_LeuTrfase"/>
</dbReference>
<evidence type="ECO:0000313" key="7">
    <source>
        <dbReference type="EMBL" id="RFB04697.1"/>
    </source>
</evidence>
<dbReference type="HAMAP" id="MF_00689">
    <property type="entry name" value="Bpt"/>
    <property type="match status" value="1"/>
</dbReference>
<dbReference type="InterPro" id="IPR016181">
    <property type="entry name" value="Acyl_CoA_acyltransferase"/>
</dbReference>
<dbReference type="InterPro" id="IPR030700">
    <property type="entry name" value="N-end_Aminoacyl_Trfase"/>
</dbReference>
<evidence type="ECO:0000259" key="5">
    <source>
        <dbReference type="Pfam" id="PF04376"/>
    </source>
</evidence>
<feature type="domain" description="N-end rule aminoacyl transferase C-terminal" evidence="6">
    <location>
        <begin position="107"/>
        <end position="229"/>
    </location>
</feature>
<keyword evidence="8" id="KW-1185">Reference proteome</keyword>
<dbReference type="GO" id="GO:0005737">
    <property type="term" value="C:cytoplasm"/>
    <property type="evidence" value="ECO:0007669"/>
    <property type="project" value="UniProtKB-SubCell"/>
</dbReference>
<comment type="caution">
    <text evidence="7">The sequence shown here is derived from an EMBL/GenBank/DDBJ whole genome shotgun (WGS) entry which is preliminary data.</text>
</comment>
<dbReference type="Pfam" id="PF04377">
    <property type="entry name" value="ATE_C"/>
    <property type="match status" value="1"/>
</dbReference>
<dbReference type="NCBIfam" id="NF002346">
    <property type="entry name" value="PRK01305.2-3"/>
    <property type="match status" value="1"/>
</dbReference>